<name>A0AA47NVW5_MERPO</name>
<evidence type="ECO:0000313" key="2">
    <source>
        <dbReference type="EMBL" id="KAK0138933.1"/>
    </source>
</evidence>
<feature type="compositionally biased region" description="Basic and acidic residues" evidence="1">
    <location>
        <begin position="257"/>
        <end position="266"/>
    </location>
</feature>
<evidence type="ECO:0000313" key="3">
    <source>
        <dbReference type="Proteomes" id="UP001174136"/>
    </source>
</evidence>
<organism evidence="2 3">
    <name type="scientific">Merluccius polli</name>
    <name type="common">Benguela hake</name>
    <name type="synonym">Merluccius cadenati</name>
    <dbReference type="NCBI Taxonomy" id="89951"/>
    <lineage>
        <taxon>Eukaryota</taxon>
        <taxon>Metazoa</taxon>
        <taxon>Chordata</taxon>
        <taxon>Craniata</taxon>
        <taxon>Vertebrata</taxon>
        <taxon>Euteleostomi</taxon>
        <taxon>Actinopterygii</taxon>
        <taxon>Neopterygii</taxon>
        <taxon>Teleostei</taxon>
        <taxon>Neoteleostei</taxon>
        <taxon>Acanthomorphata</taxon>
        <taxon>Zeiogadaria</taxon>
        <taxon>Gadariae</taxon>
        <taxon>Gadiformes</taxon>
        <taxon>Gadoidei</taxon>
        <taxon>Merlucciidae</taxon>
        <taxon>Merluccius</taxon>
    </lineage>
</organism>
<dbReference type="PANTHER" id="PTHR45749:SF21">
    <property type="entry name" value="DUF4371 DOMAIN-CONTAINING PROTEIN"/>
    <property type="match status" value="1"/>
</dbReference>
<feature type="region of interest" description="Disordered" evidence="1">
    <location>
        <begin position="217"/>
        <end position="266"/>
    </location>
</feature>
<protein>
    <recommendedName>
        <fullName evidence="4">DUF4371 domain-containing protein</fullName>
    </recommendedName>
</protein>
<gene>
    <name evidence="2" type="ORF">N1851_024521</name>
</gene>
<sequence length="283" mass="31567">MIRFVSASLPEEHLIGLLDLDKLDAQYITSEILKCLSDAGYSADNILSQCDDGASVVSGVRGSVQALLQQKLGKYIPYIHCYNHQLHLVVVHAMQSEQCTKRFFDLSSSLYNFFQHHYITRTYDAPNLRRLMVEVTSCITENEDQIITVLSEVAKDARCCVCVSAGALLRARSRRRAALRRTSPEGALLCGAPHQVGTISSSAAHAKGTLVIWQGERQRRTAETKKKKHFTNSERMGKGLKSKGLPSRLQPPAVKPQSRDETHDQSLDSCVYAEPYAYFVCYA</sequence>
<dbReference type="AlphaFoldDB" id="A0AA47NVW5"/>
<dbReference type="EMBL" id="JAOPHQ010004561">
    <property type="protein sequence ID" value="KAK0138933.1"/>
    <property type="molecule type" value="Genomic_DNA"/>
</dbReference>
<reference evidence="2" key="1">
    <citation type="journal article" date="2023" name="Front. Mar. Sci.">
        <title>A new Merluccius polli reference genome to investigate the effects of global change in West African waters.</title>
        <authorList>
            <person name="Mateo J.L."/>
            <person name="Blanco-Fernandez C."/>
            <person name="Garcia-Vazquez E."/>
            <person name="Machado-Schiaffino G."/>
        </authorList>
    </citation>
    <scope>NUCLEOTIDE SEQUENCE</scope>
    <source>
        <strain evidence="2">C29</strain>
        <tissue evidence="2">Fin</tissue>
    </source>
</reference>
<evidence type="ECO:0000256" key="1">
    <source>
        <dbReference type="SAM" id="MobiDB-lite"/>
    </source>
</evidence>
<keyword evidence="3" id="KW-1185">Reference proteome</keyword>
<dbReference type="PANTHER" id="PTHR45749">
    <property type="match status" value="1"/>
</dbReference>
<comment type="caution">
    <text evidence="2">The sequence shown here is derived from an EMBL/GenBank/DDBJ whole genome shotgun (WGS) entry which is preliminary data.</text>
</comment>
<evidence type="ECO:0008006" key="4">
    <source>
        <dbReference type="Google" id="ProtNLM"/>
    </source>
</evidence>
<accession>A0AA47NVW5</accession>
<proteinExistence type="predicted"/>
<dbReference type="Proteomes" id="UP001174136">
    <property type="component" value="Unassembled WGS sequence"/>
</dbReference>